<dbReference type="GO" id="GO:0016987">
    <property type="term" value="F:sigma factor activity"/>
    <property type="evidence" value="ECO:0007669"/>
    <property type="project" value="UniProtKB-KW"/>
</dbReference>
<dbReference type="InterPro" id="IPR013325">
    <property type="entry name" value="RNA_pol_sigma_r2"/>
</dbReference>
<evidence type="ECO:0000259" key="6">
    <source>
        <dbReference type="Pfam" id="PF04542"/>
    </source>
</evidence>
<sequence>MELSSPGERQQKQQFIEAIVVKVQEGDDEAFAILIHHFERQIYSYCYYLLMNREEAEDALQEIFLQAYRNLNQYIQNTNFSAWLYKIAYNHSMNVLKKRKRWYRLLLRSREIAPNPVPINHAAIIENVLELLTVEERHILLLRAVEQYSFTDIADIMGSNPAAIRKKYERLRTKLRNNDKEVFANGEMVQPN</sequence>
<dbReference type="Pfam" id="PF04542">
    <property type="entry name" value="Sigma70_r2"/>
    <property type="match status" value="1"/>
</dbReference>
<dbReference type="SUPFAM" id="SSF88659">
    <property type="entry name" value="Sigma3 and sigma4 domains of RNA polymerase sigma factors"/>
    <property type="match status" value="1"/>
</dbReference>
<dbReference type="NCBIfam" id="TIGR02937">
    <property type="entry name" value="sigma70-ECF"/>
    <property type="match status" value="1"/>
</dbReference>
<accession>A0A383RB91</accession>
<dbReference type="SUPFAM" id="SSF88946">
    <property type="entry name" value="Sigma2 domain of RNA polymerase sigma factors"/>
    <property type="match status" value="1"/>
</dbReference>
<comment type="similarity">
    <text evidence="1">Belongs to the sigma-70 factor family. ECF subfamily.</text>
</comment>
<keyword evidence="4" id="KW-0238">DNA-binding</keyword>
<dbReference type="PANTHER" id="PTHR43133">
    <property type="entry name" value="RNA POLYMERASE ECF-TYPE SIGMA FACTO"/>
    <property type="match status" value="1"/>
</dbReference>
<dbReference type="InterPro" id="IPR013324">
    <property type="entry name" value="RNA_pol_sigma_r3/r4-like"/>
</dbReference>
<dbReference type="InterPro" id="IPR039425">
    <property type="entry name" value="RNA_pol_sigma-70-like"/>
</dbReference>
<dbReference type="InterPro" id="IPR014284">
    <property type="entry name" value="RNA_pol_sigma-70_dom"/>
</dbReference>
<evidence type="ECO:0000256" key="4">
    <source>
        <dbReference type="ARBA" id="ARBA00023125"/>
    </source>
</evidence>
<evidence type="ECO:0000256" key="3">
    <source>
        <dbReference type="ARBA" id="ARBA00023082"/>
    </source>
</evidence>
<evidence type="ECO:0000256" key="5">
    <source>
        <dbReference type="ARBA" id="ARBA00023163"/>
    </source>
</evidence>
<feature type="domain" description="RNA polymerase sigma factor 70 region 4 type 2" evidence="7">
    <location>
        <begin position="124"/>
        <end position="175"/>
    </location>
</feature>
<dbReference type="AlphaFoldDB" id="A0A383RB91"/>
<keyword evidence="2" id="KW-0805">Transcription regulation</keyword>
<dbReference type="PANTHER" id="PTHR43133:SF8">
    <property type="entry name" value="RNA POLYMERASE SIGMA FACTOR HI_1459-RELATED"/>
    <property type="match status" value="1"/>
</dbReference>
<dbReference type="GO" id="GO:0006352">
    <property type="term" value="P:DNA-templated transcription initiation"/>
    <property type="evidence" value="ECO:0007669"/>
    <property type="project" value="InterPro"/>
</dbReference>
<reference evidence="9" key="1">
    <citation type="submission" date="2018-08" db="EMBL/GenBank/DDBJ databases">
        <authorList>
            <person name="Chevrot R."/>
        </authorList>
    </citation>
    <scope>NUCLEOTIDE SEQUENCE [LARGE SCALE GENOMIC DNA]</scope>
</reference>
<protein>
    <submittedName>
        <fullName evidence="8">RNA polymerase subunit sigma</fullName>
    </submittedName>
</protein>
<dbReference type="Pfam" id="PF08281">
    <property type="entry name" value="Sigma70_r4_2"/>
    <property type="match status" value="1"/>
</dbReference>
<dbReference type="GO" id="GO:0003677">
    <property type="term" value="F:DNA binding"/>
    <property type="evidence" value="ECO:0007669"/>
    <property type="project" value="UniProtKB-KW"/>
</dbReference>
<gene>
    <name evidence="8" type="ORF">PBLR_11988</name>
</gene>
<feature type="domain" description="RNA polymerase sigma-70 region 2" evidence="6">
    <location>
        <begin position="34"/>
        <end position="101"/>
    </location>
</feature>
<dbReference type="Gene3D" id="1.10.10.10">
    <property type="entry name" value="Winged helix-like DNA-binding domain superfamily/Winged helix DNA-binding domain"/>
    <property type="match status" value="1"/>
</dbReference>
<proteinExistence type="inferred from homology"/>
<dbReference type="Proteomes" id="UP000304148">
    <property type="component" value="Chromosome"/>
</dbReference>
<evidence type="ECO:0000313" key="9">
    <source>
        <dbReference type="Proteomes" id="UP000304148"/>
    </source>
</evidence>
<dbReference type="RefSeq" id="WP_138185636.1">
    <property type="nucleotide sequence ID" value="NZ_LS992241.1"/>
</dbReference>
<dbReference type="InterPro" id="IPR036388">
    <property type="entry name" value="WH-like_DNA-bd_sf"/>
</dbReference>
<dbReference type="Gene3D" id="1.10.1740.10">
    <property type="match status" value="1"/>
</dbReference>
<evidence type="ECO:0000313" key="8">
    <source>
        <dbReference type="EMBL" id="SYX83566.1"/>
    </source>
</evidence>
<evidence type="ECO:0000256" key="1">
    <source>
        <dbReference type="ARBA" id="ARBA00010641"/>
    </source>
</evidence>
<dbReference type="EMBL" id="LS992241">
    <property type="protein sequence ID" value="SYX83566.1"/>
    <property type="molecule type" value="Genomic_DNA"/>
</dbReference>
<evidence type="ECO:0000256" key="2">
    <source>
        <dbReference type="ARBA" id="ARBA00023015"/>
    </source>
</evidence>
<keyword evidence="5" id="KW-0804">Transcription</keyword>
<evidence type="ECO:0000259" key="7">
    <source>
        <dbReference type="Pfam" id="PF08281"/>
    </source>
</evidence>
<name>A0A383RB91_PAEAL</name>
<keyword evidence="3" id="KW-0731">Sigma factor</keyword>
<dbReference type="InterPro" id="IPR013249">
    <property type="entry name" value="RNA_pol_sigma70_r4_t2"/>
</dbReference>
<organism evidence="8 9">
    <name type="scientific">Paenibacillus alvei</name>
    <name type="common">Bacillus alvei</name>
    <dbReference type="NCBI Taxonomy" id="44250"/>
    <lineage>
        <taxon>Bacteria</taxon>
        <taxon>Bacillati</taxon>
        <taxon>Bacillota</taxon>
        <taxon>Bacilli</taxon>
        <taxon>Bacillales</taxon>
        <taxon>Paenibacillaceae</taxon>
        <taxon>Paenibacillus</taxon>
    </lineage>
</organism>
<dbReference type="InterPro" id="IPR007627">
    <property type="entry name" value="RNA_pol_sigma70_r2"/>
</dbReference>